<evidence type="ECO:0000256" key="6">
    <source>
        <dbReference type="SAM" id="MobiDB-lite"/>
    </source>
</evidence>
<keyword evidence="2" id="KW-0805">Transcription regulation</keyword>
<dbReference type="AlphaFoldDB" id="A0AAE1XLL5"/>
<dbReference type="GO" id="GO:0005634">
    <property type="term" value="C:nucleus"/>
    <property type="evidence" value="ECO:0007669"/>
    <property type="project" value="UniProtKB-SubCell"/>
</dbReference>
<feature type="region of interest" description="Disordered" evidence="6">
    <location>
        <begin position="335"/>
        <end position="357"/>
    </location>
</feature>
<evidence type="ECO:0000256" key="2">
    <source>
        <dbReference type="ARBA" id="ARBA00023015"/>
    </source>
</evidence>
<dbReference type="EMBL" id="JACGWO010000012">
    <property type="protein sequence ID" value="KAK4414176.1"/>
    <property type="molecule type" value="Genomic_DNA"/>
</dbReference>
<evidence type="ECO:0000256" key="5">
    <source>
        <dbReference type="ARBA" id="ARBA00023242"/>
    </source>
</evidence>
<dbReference type="InterPro" id="IPR003340">
    <property type="entry name" value="B3_DNA-bd"/>
</dbReference>
<reference evidence="8" key="1">
    <citation type="submission" date="2020-06" db="EMBL/GenBank/DDBJ databases">
        <authorList>
            <person name="Li T."/>
            <person name="Hu X."/>
            <person name="Zhang T."/>
            <person name="Song X."/>
            <person name="Zhang H."/>
            <person name="Dai N."/>
            <person name="Sheng W."/>
            <person name="Hou X."/>
            <person name="Wei L."/>
        </authorList>
    </citation>
    <scope>NUCLEOTIDE SEQUENCE</scope>
    <source>
        <strain evidence="8">3651</strain>
        <tissue evidence="8">Leaf</tissue>
    </source>
</reference>
<accession>A0AAE1XLL5</accession>
<dbReference type="InterPro" id="IPR015300">
    <property type="entry name" value="DNA-bd_pseudobarrel_sf"/>
</dbReference>
<feature type="domain" description="TF-B3" evidence="7">
    <location>
        <begin position="36"/>
        <end position="129"/>
    </location>
</feature>
<dbReference type="PROSITE" id="PS50863">
    <property type="entry name" value="B3"/>
    <property type="match status" value="2"/>
</dbReference>
<evidence type="ECO:0000256" key="1">
    <source>
        <dbReference type="ARBA" id="ARBA00004123"/>
    </source>
</evidence>
<evidence type="ECO:0000313" key="8">
    <source>
        <dbReference type="EMBL" id="KAK4414176.1"/>
    </source>
</evidence>
<dbReference type="InterPro" id="IPR050655">
    <property type="entry name" value="Plant_B3_domain"/>
</dbReference>
<feature type="compositionally biased region" description="Basic and acidic residues" evidence="6">
    <location>
        <begin position="7"/>
        <end position="22"/>
    </location>
</feature>
<evidence type="ECO:0000256" key="3">
    <source>
        <dbReference type="ARBA" id="ARBA00023125"/>
    </source>
</evidence>
<comment type="subcellular location">
    <subcellularLocation>
        <location evidence="1">Nucleus</location>
    </subcellularLocation>
</comment>
<dbReference type="SUPFAM" id="SSF101936">
    <property type="entry name" value="DNA-binding pseudobarrel domain"/>
    <property type="match status" value="2"/>
</dbReference>
<feature type="compositionally biased region" description="Basic and acidic residues" evidence="6">
    <location>
        <begin position="408"/>
        <end position="427"/>
    </location>
</feature>
<dbReference type="PANTHER" id="PTHR31920:SF135">
    <property type="entry name" value="B3 DOMAIN-CONTAINING PROTEIN OS03G0621600-RELATED"/>
    <property type="match status" value="1"/>
</dbReference>
<proteinExistence type="predicted"/>
<dbReference type="CDD" id="cd10017">
    <property type="entry name" value="B3_DNA"/>
    <property type="match status" value="2"/>
</dbReference>
<organism evidence="8 9">
    <name type="scientific">Sesamum alatum</name>
    <dbReference type="NCBI Taxonomy" id="300844"/>
    <lineage>
        <taxon>Eukaryota</taxon>
        <taxon>Viridiplantae</taxon>
        <taxon>Streptophyta</taxon>
        <taxon>Embryophyta</taxon>
        <taxon>Tracheophyta</taxon>
        <taxon>Spermatophyta</taxon>
        <taxon>Magnoliopsida</taxon>
        <taxon>eudicotyledons</taxon>
        <taxon>Gunneridae</taxon>
        <taxon>Pentapetalae</taxon>
        <taxon>asterids</taxon>
        <taxon>lamiids</taxon>
        <taxon>Lamiales</taxon>
        <taxon>Pedaliaceae</taxon>
        <taxon>Sesamum</taxon>
    </lineage>
</organism>
<evidence type="ECO:0000313" key="9">
    <source>
        <dbReference type="Proteomes" id="UP001293254"/>
    </source>
</evidence>
<reference evidence="8" key="2">
    <citation type="journal article" date="2024" name="Plant">
        <title>Genomic evolution and insights into agronomic trait innovations of Sesamum species.</title>
        <authorList>
            <person name="Miao H."/>
            <person name="Wang L."/>
            <person name="Qu L."/>
            <person name="Liu H."/>
            <person name="Sun Y."/>
            <person name="Le M."/>
            <person name="Wang Q."/>
            <person name="Wei S."/>
            <person name="Zheng Y."/>
            <person name="Lin W."/>
            <person name="Duan Y."/>
            <person name="Cao H."/>
            <person name="Xiong S."/>
            <person name="Wang X."/>
            <person name="Wei L."/>
            <person name="Li C."/>
            <person name="Ma Q."/>
            <person name="Ju M."/>
            <person name="Zhao R."/>
            <person name="Li G."/>
            <person name="Mu C."/>
            <person name="Tian Q."/>
            <person name="Mei H."/>
            <person name="Zhang T."/>
            <person name="Gao T."/>
            <person name="Zhang H."/>
        </authorList>
    </citation>
    <scope>NUCLEOTIDE SEQUENCE</scope>
    <source>
        <strain evidence="8">3651</strain>
    </source>
</reference>
<protein>
    <submittedName>
        <fullName evidence="8">B3 domain-containing protein</fullName>
    </submittedName>
</protein>
<comment type="caution">
    <text evidence="8">The sequence shown here is derived from an EMBL/GenBank/DDBJ whole genome shotgun (WGS) entry which is preliminary data.</text>
</comment>
<evidence type="ECO:0000259" key="7">
    <source>
        <dbReference type="PROSITE" id="PS50863"/>
    </source>
</evidence>
<keyword evidence="9" id="KW-1185">Reference proteome</keyword>
<keyword evidence="5" id="KW-0539">Nucleus</keyword>
<sequence length="631" mass="71094">MARRRVARDERPRRINRESSSEKEIEKEIDPSMVSARFFKIMFGKDYSKVLYLPPKFARTVEHLAGQEFQIEDSSGLRWSVTLSYLNGSWAFQKGWPKFFLDHGLEEGQILIFNYVNGSHFVVQVYERTACERINFDNETDRPNKRSRRGTETVSEDATVPTTDLNSRDKPGSAASVASGSEFQTHQTHKLGAKFDSGRLQVLPIPINMEDPTCMINRDDGYYQGEDRNFLYESLFEMERKADDWNNFHNALDTKTILSHPEVTENANTFEKTLGTMNAPSEIPEETNIERDDTQMAVIQTNEDNGHSADIPTEKFEEAPDPKIALSHIDTVDQSKTEGDNSKMAVAPTNQVDGHSGEISTDKLEKALDTKLALCHTEITERTKIKGDDTQMGEVQAEQIDARTGDIFTDKCHSKPSDSSNLKKDMSGDASNFQKGNSRLLASDSESPSVCSNKIAGREVIRRCNGSSGSSSVLKGQFGKHAIKKELVELGEEANGLPEIFRTEEPDMVREYTKMSPLGVKVEPEQSYDIGRLVTVCAFSTEVKSLSHLELPIPFPSVPGRRDNNGRGKVVFLRDSSERLWPVLHPESPPVKSLTGNWRKFCEYNEIKLGDNCMFQVEDIMHRVYKVDVIP</sequence>
<dbReference type="Gene3D" id="2.40.330.10">
    <property type="entry name" value="DNA-binding pseudobarrel domain"/>
    <property type="match status" value="2"/>
</dbReference>
<feature type="region of interest" description="Disordered" evidence="6">
    <location>
        <begin position="408"/>
        <end position="448"/>
    </location>
</feature>
<feature type="region of interest" description="Disordered" evidence="6">
    <location>
        <begin position="138"/>
        <end position="189"/>
    </location>
</feature>
<evidence type="ECO:0000256" key="4">
    <source>
        <dbReference type="ARBA" id="ARBA00023163"/>
    </source>
</evidence>
<keyword evidence="3" id="KW-0238">DNA-binding</keyword>
<dbReference type="Pfam" id="PF02362">
    <property type="entry name" value="B3"/>
    <property type="match status" value="2"/>
</dbReference>
<dbReference type="PANTHER" id="PTHR31920">
    <property type="entry name" value="B3 DOMAIN-CONTAINING"/>
    <property type="match status" value="1"/>
</dbReference>
<feature type="domain" description="TF-B3" evidence="7">
    <location>
        <begin position="534"/>
        <end position="631"/>
    </location>
</feature>
<dbReference type="GO" id="GO:0003677">
    <property type="term" value="F:DNA binding"/>
    <property type="evidence" value="ECO:0007669"/>
    <property type="project" value="UniProtKB-KW"/>
</dbReference>
<keyword evidence="4" id="KW-0804">Transcription</keyword>
<feature type="region of interest" description="Disordered" evidence="6">
    <location>
        <begin position="1"/>
        <end position="22"/>
    </location>
</feature>
<feature type="compositionally biased region" description="Polar residues" evidence="6">
    <location>
        <begin position="176"/>
        <end position="186"/>
    </location>
</feature>
<name>A0AAE1XLL5_9LAMI</name>
<gene>
    <name evidence="8" type="ORF">Salat_2830500</name>
</gene>
<dbReference type="SMART" id="SM01019">
    <property type="entry name" value="B3"/>
    <property type="match status" value="2"/>
</dbReference>
<dbReference type="Proteomes" id="UP001293254">
    <property type="component" value="Unassembled WGS sequence"/>
</dbReference>